<evidence type="ECO:0000313" key="3">
    <source>
        <dbReference type="Proteomes" id="UP000244930"/>
    </source>
</evidence>
<dbReference type="Pfam" id="PF12697">
    <property type="entry name" value="Abhydrolase_6"/>
    <property type="match status" value="1"/>
</dbReference>
<protein>
    <submittedName>
        <fullName evidence="2">Alpha/beta hydrolase</fullName>
    </submittedName>
</protein>
<accession>A0A2U8GV41</accession>
<keyword evidence="2" id="KW-0378">Hydrolase</keyword>
<dbReference type="Proteomes" id="UP000244930">
    <property type="component" value="Chromosome"/>
</dbReference>
<dbReference type="SUPFAM" id="SSF53474">
    <property type="entry name" value="alpha/beta-Hydrolases"/>
    <property type="match status" value="1"/>
</dbReference>
<proteinExistence type="predicted"/>
<organism evidence="2 3">
    <name type="scientific">Parazoarcus communis</name>
    <dbReference type="NCBI Taxonomy" id="41977"/>
    <lineage>
        <taxon>Bacteria</taxon>
        <taxon>Pseudomonadati</taxon>
        <taxon>Pseudomonadota</taxon>
        <taxon>Betaproteobacteria</taxon>
        <taxon>Rhodocyclales</taxon>
        <taxon>Zoogloeaceae</taxon>
        <taxon>Parazoarcus</taxon>
    </lineage>
</organism>
<dbReference type="KEGG" id="acom:CEW83_06455"/>
<feature type="domain" description="AB hydrolase-1" evidence="1">
    <location>
        <begin position="6"/>
        <end position="222"/>
    </location>
</feature>
<reference evidence="2 3" key="1">
    <citation type="submission" date="2017-06" db="EMBL/GenBank/DDBJ databases">
        <title>Azoarcus.</title>
        <authorList>
            <person name="Woo J.-H."/>
            <person name="Kim H.-S."/>
        </authorList>
    </citation>
    <scope>NUCLEOTIDE SEQUENCE [LARGE SCALE GENOMIC DNA]</scope>
    <source>
        <strain evidence="2 3">TSPY31</strain>
    </source>
</reference>
<dbReference type="EMBL" id="CP022187">
    <property type="protein sequence ID" value="AWI77542.1"/>
    <property type="molecule type" value="Genomic_DNA"/>
</dbReference>
<dbReference type="InterPro" id="IPR029058">
    <property type="entry name" value="AB_hydrolase_fold"/>
</dbReference>
<gene>
    <name evidence="2" type="ORF">CEW83_06455</name>
</gene>
<dbReference type="AlphaFoldDB" id="A0A2U8GV41"/>
<sequence>MKDTHLVLLPGLLCDASLFVHQADALADIGGVTVVDLTGSDSIAALATDALAQAPDGPFVLAGMSMGGYVAFEIMRQAPRRVRGLMLMSTSAQPDTREAITNREALIAQADSDFPSVIEALLARMAHPDHANTPEVGGVFHSMATGLGGEVFARQQRAIMSRIDSRPTLAGIKCPTLVVCGRQDALIPLEVQQELAAAIPDARLEILEKCGHLAPLEQADKVTQILRDWLCALAGSKPAIAKP</sequence>
<keyword evidence="3" id="KW-1185">Reference proteome</keyword>
<dbReference type="PANTHER" id="PTHR43798">
    <property type="entry name" value="MONOACYLGLYCEROL LIPASE"/>
    <property type="match status" value="1"/>
</dbReference>
<dbReference type="InterPro" id="IPR000073">
    <property type="entry name" value="AB_hydrolase_1"/>
</dbReference>
<dbReference type="PANTHER" id="PTHR43798:SF29">
    <property type="entry name" value="AB HYDROLASE-1 DOMAIN-CONTAINING PROTEIN"/>
    <property type="match status" value="1"/>
</dbReference>
<dbReference type="RefSeq" id="WP_108951240.1">
    <property type="nucleotide sequence ID" value="NZ_CP022187.1"/>
</dbReference>
<name>A0A2U8GV41_9RHOO</name>
<evidence type="ECO:0000259" key="1">
    <source>
        <dbReference type="Pfam" id="PF12697"/>
    </source>
</evidence>
<dbReference type="InterPro" id="IPR050266">
    <property type="entry name" value="AB_hydrolase_sf"/>
</dbReference>
<dbReference type="Gene3D" id="3.40.50.1820">
    <property type="entry name" value="alpha/beta hydrolase"/>
    <property type="match status" value="1"/>
</dbReference>
<evidence type="ECO:0000313" key="2">
    <source>
        <dbReference type="EMBL" id="AWI77542.1"/>
    </source>
</evidence>
<dbReference type="GO" id="GO:0016787">
    <property type="term" value="F:hydrolase activity"/>
    <property type="evidence" value="ECO:0007669"/>
    <property type="project" value="UniProtKB-KW"/>
</dbReference>
<dbReference type="PRINTS" id="PR00111">
    <property type="entry name" value="ABHYDROLASE"/>
</dbReference>